<keyword evidence="2" id="KW-1185">Reference proteome</keyword>
<evidence type="ECO:0000313" key="1">
    <source>
        <dbReference type="EMBL" id="KAJ8556421.1"/>
    </source>
</evidence>
<proteinExistence type="predicted"/>
<dbReference type="AlphaFoldDB" id="A0A9Q1MC05"/>
<organism evidence="1 2">
    <name type="scientific">Anisodus acutangulus</name>
    <dbReference type="NCBI Taxonomy" id="402998"/>
    <lineage>
        <taxon>Eukaryota</taxon>
        <taxon>Viridiplantae</taxon>
        <taxon>Streptophyta</taxon>
        <taxon>Embryophyta</taxon>
        <taxon>Tracheophyta</taxon>
        <taxon>Spermatophyta</taxon>
        <taxon>Magnoliopsida</taxon>
        <taxon>eudicotyledons</taxon>
        <taxon>Gunneridae</taxon>
        <taxon>Pentapetalae</taxon>
        <taxon>asterids</taxon>
        <taxon>lamiids</taxon>
        <taxon>Solanales</taxon>
        <taxon>Solanaceae</taxon>
        <taxon>Solanoideae</taxon>
        <taxon>Hyoscyameae</taxon>
        <taxon>Anisodus</taxon>
    </lineage>
</organism>
<accession>A0A9Q1MC05</accession>
<dbReference type="EMBL" id="JAJAGQ010000008">
    <property type="protein sequence ID" value="KAJ8556421.1"/>
    <property type="molecule type" value="Genomic_DNA"/>
</dbReference>
<evidence type="ECO:0000313" key="2">
    <source>
        <dbReference type="Proteomes" id="UP001152561"/>
    </source>
</evidence>
<gene>
    <name evidence="1" type="ORF">K7X08_029812</name>
</gene>
<protein>
    <submittedName>
        <fullName evidence="1">Uncharacterized protein</fullName>
    </submittedName>
</protein>
<comment type="caution">
    <text evidence="1">The sequence shown here is derived from an EMBL/GenBank/DDBJ whole genome shotgun (WGS) entry which is preliminary data.</text>
</comment>
<dbReference type="Proteomes" id="UP001152561">
    <property type="component" value="Unassembled WGS sequence"/>
</dbReference>
<sequence length="69" mass="8279">MHIFGVENWHINIQCHEVPRHSVKLVKKPDHCRALYASYLLCVDDQRNTKNEQRSFDFLQQRKINPDDC</sequence>
<reference evidence="2" key="1">
    <citation type="journal article" date="2023" name="Proc. Natl. Acad. Sci. U.S.A.">
        <title>Genomic and structural basis for evolution of tropane alkaloid biosynthesis.</title>
        <authorList>
            <person name="Wanga Y.-J."/>
            <person name="Taina T."/>
            <person name="Yua J.-Y."/>
            <person name="Lia J."/>
            <person name="Xua B."/>
            <person name="Chenc J."/>
            <person name="D'Auriad J.C."/>
            <person name="Huanga J.-P."/>
            <person name="Huanga S.-X."/>
        </authorList>
    </citation>
    <scope>NUCLEOTIDE SEQUENCE [LARGE SCALE GENOMIC DNA]</scope>
    <source>
        <strain evidence="2">cv. KIB-2019</strain>
    </source>
</reference>
<name>A0A9Q1MC05_9SOLA</name>